<proteinExistence type="predicted"/>
<dbReference type="SMART" id="SM00421">
    <property type="entry name" value="HTH_LUXR"/>
    <property type="match status" value="1"/>
</dbReference>
<dbReference type="InterPro" id="IPR016032">
    <property type="entry name" value="Sig_transdc_resp-reg_C-effctor"/>
</dbReference>
<sequence>MKEILLVYGHALSRHMVSDLIQAERAMCLADEAASVHEAITKSRQRKFDMVVLDISGPEKNGLEIFCDFKQASPGMPVLVINGSDQIARIVHFIRLGCDGYLPYTATSKQVILAIRALASGQHYGMLNMGDIAEKSSRMPHECLSMRELQILLKLIKGQPVNAVAEELSIAPSSVSVFRSKILKKMRVSNNAALIHYALDHYLTPYRQH</sequence>
<comment type="caution">
    <text evidence="8">The sequence shown here is derived from an EMBL/GenBank/DDBJ whole genome shotgun (WGS) entry which is preliminary data.</text>
</comment>
<dbReference type="InterPro" id="IPR001789">
    <property type="entry name" value="Sig_transdc_resp-reg_receiver"/>
</dbReference>
<keyword evidence="1" id="KW-0902">Two-component regulatory system</keyword>
<dbReference type="Proteomes" id="UP001225906">
    <property type="component" value="Unassembled WGS sequence"/>
</dbReference>
<evidence type="ECO:0000259" key="7">
    <source>
        <dbReference type="PROSITE" id="PS50110"/>
    </source>
</evidence>
<dbReference type="InterPro" id="IPR000792">
    <property type="entry name" value="Tscrpt_reg_LuxR_C"/>
</dbReference>
<evidence type="ECO:0000256" key="4">
    <source>
        <dbReference type="ARBA" id="ARBA00023163"/>
    </source>
</evidence>
<dbReference type="EMBL" id="JAVCAP010000012">
    <property type="protein sequence ID" value="MDP8567305.1"/>
    <property type="molecule type" value="Genomic_DNA"/>
</dbReference>
<dbReference type="PANTHER" id="PTHR43214">
    <property type="entry name" value="TWO-COMPONENT RESPONSE REGULATOR"/>
    <property type="match status" value="1"/>
</dbReference>
<dbReference type="SUPFAM" id="SSF52172">
    <property type="entry name" value="CheY-like"/>
    <property type="match status" value="1"/>
</dbReference>
<keyword evidence="3" id="KW-0238">DNA-binding</keyword>
<evidence type="ECO:0000256" key="1">
    <source>
        <dbReference type="ARBA" id="ARBA00023012"/>
    </source>
</evidence>
<dbReference type="CDD" id="cd06170">
    <property type="entry name" value="LuxR_C_like"/>
    <property type="match status" value="1"/>
</dbReference>
<accession>A0ABT9JRX9</accession>
<keyword evidence="5" id="KW-0597">Phosphoprotein</keyword>
<dbReference type="RefSeq" id="WP_306389033.1">
    <property type="nucleotide sequence ID" value="NZ_JAVCAP010000012.1"/>
</dbReference>
<feature type="modified residue" description="4-aspartylphosphate" evidence="5">
    <location>
        <position position="54"/>
    </location>
</feature>
<dbReference type="SMART" id="SM00448">
    <property type="entry name" value="REC"/>
    <property type="match status" value="1"/>
</dbReference>
<dbReference type="SUPFAM" id="SSF46894">
    <property type="entry name" value="C-terminal effector domain of the bipartite response regulators"/>
    <property type="match status" value="1"/>
</dbReference>
<dbReference type="Gene3D" id="3.40.50.2300">
    <property type="match status" value="1"/>
</dbReference>
<feature type="domain" description="Response regulatory" evidence="7">
    <location>
        <begin position="3"/>
        <end position="119"/>
    </location>
</feature>
<dbReference type="InterPro" id="IPR011006">
    <property type="entry name" value="CheY-like_superfamily"/>
</dbReference>
<evidence type="ECO:0000313" key="9">
    <source>
        <dbReference type="Proteomes" id="UP001225906"/>
    </source>
</evidence>
<dbReference type="PROSITE" id="PS50110">
    <property type="entry name" value="RESPONSE_REGULATORY"/>
    <property type="match status" value="1"/>
</dbReference>
<organism evidence="8 9">
    <name type="scientific">Methylophilus aquaticus</name>
    <dbReference type="NCBI Taxonomy" id="1971610"/>
    <lineage>
        <taxon>Bacteria</taxon>
        <taxon>Pseudomonadati</taxon>
        <taxon>Pseudomonadota</taxon>
        <taxon>Betaproteobacteria</taxon>
        <taxon>Nitrosomonadales</taxon>
        <taxon>Methylophilaceae</taxon>
        <taxon>Methylophilus</taxon>
    </lineage>
</organism>
<name>A0ABT9JRX9_9PROT</name>
<dbReference type="Pfam" id="PF00072">
    <property type="entry name" value="Response_reg"/>
    <property type="match status" value="1"/>
</dbReference>
<gene>
    <name evidence="8" type="ORF">Q9291_05550</name>
</gene>
<dbReference type="Pfam" id="PF00196">
    <property type="entry name" value="GerE"/>
    <property type="match status" value="1"/>
</dbReference>
<dbReference type="PRINTS" id="PR00038">
    <property type="entry name" value="HTHLUXR"/>
</dbReference>
<dbReference type="PANTHER" id="PTHR43214:SF3">
    <property type="entry name" value="RESPONSE REGULATOR UVRY"/>
    <property type="match status" value="1"/>
</dbReference>
<dbReference type="PROSITE" id="PS50043">
    <property type="entry name" value="HTH_LUXR_2"/>
    <property type="match status" value="1"/>
</dbReference>
<evidence type="ECO:0000256" key="5">
    <source>
        <dbReference type="PROSITE-ProRule" id="PRU00169"/>
    </source>
</evidence>
<keyword evidence="2" id="KW-0805">Transcription regulation</keyword>
<evidence type="ECO:0000313" key="8">
    <source>
        <dbReference type="EMBL" id="MDP8567305.1"/>
    </source>
</evidence>
<evidence type="ECO:0000256" key="2">
    <source>
        <dbReference type="ARBA" id="ARBA00023015"/>
    </source>
</evidence>
<reference evidence="9" key="1">
    <citation type="journal article" date="2019" name="Int. J. Syst. Evol. Microbiol.">
        <title>The Global Catalogue of Microorganisms (GCM) 10K type strain sequencing project: providing services to taxonomists for standard genome sequencing and annotation.</title>
        <authorList>
            <consortium name="The Broad Institute Genomics Platform"/>
            <consortium name="The Broad Institute Genome Sequencing Center for Infectious Disease"/>
            <person name="Wu L."/>
            <person name="Ma J."/>
        </authorList>
    </citation>
    <scope>NUCLEOTIDE SEQUENCE [LARGE SCALE GENOMIC DNA]</scope>
    <source>
        <strain evidence="9">VKM B-3159</strain>
    </source>
</reference>
<dbReference type="InterPro" id="IPR039420">
    <property type="entry name" value="WalR-like"/>
</dbReference>
<protein>
    <submittedName>
        <fullName evidence="8">Response regulator transcription factor</fullName>
    </submittedName>
</protein>
<keyword evidence="4" id="KW-0804">Transcription</keyword>
<evidence type="ECO:0000259" key="6">
    <source>
        <dbReference type="PROSITE" id="PS50043"/>
    </source>
</evidence>
<evidence type="ECO:0000256" key="3">
    <source>
        <dbReference type="ARBA" id="ARBA00023125"/>
    </source>
</evidence>
<feature type="domain" description="HTH luxR-type" evidence="6">
    <location>
        <begin position="137"/>
        <end position="202"/>
    </location>
</feature>
<keyword evidence="9" id="KW-1185">Reference proteome</keyword>